<reference evidence="3" key="2">
    <citation type="submission" date="2023-05" db="EMBL/GenBank/DDBJ databases">
        <authorList>
            <consortium name="Lawrence Berkeley National Laboratory"/>
            <person name="Steindorff A."/>
            <person name="Hensen N."/>
            <person name="Bonometti L."/>
            <person name="Westerberg I."/>
            <person name="Brannstrom I.O."/>
            <person name="Guillou S."/>
            <person name="Cros-Aarteil S."/>
            <person name="Calhoun S."/>
            <person name="Haridas S."/>
            <person name="Kuo A."/>
            <person name="Mondo S."/>
            <person name="Pangilinan J."/>
            <person name="Riley R."/>
            <person name="Labutti K."/>
            <person name="Andreopoulos B."/>
            <person name="Lipzen A."/>
            <person name="Chen C."/>
            <person name="Yanf M."/>
            <person name="Daum C."/>
            <person name="Ng V."/>
            <person name="Clum A."/>
            <person name="Ohm R."/>
            <person name="Martin F."/>
            <person name="Silar P."/>
            <person name="Natvig D."/>
            <person name="Lalanne C."/>
            <person name="Gautier V."/>
            <person name="Ament-Velasquez S.L."/>
            <person name="Kruys A."/>
            <person name="Hutchinson M.I."/>
            <person name="Powell A.J."/>
            <person name="Barry K."/>
            <person name="Miller A.N."/>
            <person name="Grigoriev I.V."/>
            <person name="Debuchy R."/>
            <person name="Gladieux P."/>
            <person name="Thoren M.H."/>
            <person name="Johannesson H."/>
        </authorList>
    </citation>
    <scope>NUCLEOTIDE SEQUENCE</scope>
    <source>
        <strain evidence="3">CBS 103.79</strain>
    </source>
</reference>
<comment type="caution">
    <text evidence="3">The sequence shown here is derived from an EMBL/GenBank/DDBJ whole genome shotgun (WGS) entry which is preliminary data.</text>
</comment>
<keyword evidence="2" id="KW-0732">Signal</keyword>
<reference evidence="3" key="1">
    <citation type="journal article" date="2023" name="Mol. Phylogenet. Evol.">
        <title>Genome-scale phylogeny and comparative genomics of the fungal order Sordariales.</title>
        <authorList>
            <person name="Hensen N."/>
            <person name="Bonometti L."/>
            <person name="Westerberg I."/>
            <person name="Brannstrom I.O."/>
            <person name="Guillou S."/>
            <person name="Cros-Aarteil S."/>
            <person name="Calhoun S."/>
            <person name="Haridas S."/>
            <person name="Kuo A."/>
            <person name="Mondo S."/>
            <person name="Pangilinan J."/>
            <person name="Riley R."/>
            <person name="LaButti K."/>
            <person name="Andreopoulos B."/>
            <person name="Lipzen A."/>
            <person name="Chen C."/>
            <person name="Yan M."/>
            <person name="Daum C."/>
            <person name="Ng V."/>
            <person name="Clum A."/>
            <person name="Steindorff A."/>
            <person name="Ohm R.A."/>
            <person name="Martin F."/>
            <person name="Silar P."/>
            <person name="Natvig D.O."/>
            <person name="Lalanne C."/>
            <person name="Gautier V."/>
            <person name="Ament-Velasquez S.L."/>
            <person name="Kruys A."/>
            <person name="Hutchinson M.I."/>
            <person name="Powell A.J."/>
            <person name="Barry K."/>
            <person name="Miller A.N."/>
            <person name="Grigoriev I.V."/>
            <person name="Debuchy R."/>
            <person name="Gladieux P."/>
            <person name="Hiltunen Thoren M."/>
            <person name="Johannesson H."/>
        </authorList>
    </citation>
    <scope>NUCLEOTIDE SEQUENCE</scope>
    <source>
        <strain evidence="3">CBS 103.79</strain>
    </source>
</reference>
<accession>A0AAN6MMM9</accession>
<gene>
    <name evidence="3" type="ORF">C8A05DRAFT_43527</name>
</gene>
<evidence type="ECO:0000313" key="4">
    <source>
        <dbReference type="Proteomes" id="UP001303889"/>
    </source>
</evidence>
<comment type="similarity">
    <text evidence="1">Belongs to the methyltransferase superfamily. LaeA methyltransferase family.</text>
</comment>
<dbReference type="PANTHER" id="PTHR43591:SF31">
    <property type="entry name" value="LAEA-LIKE, PUTATIVE (AFU_ORTHOLOGUE AFUA_8G01930)-RELATED"/>
    <property type="match status" value="1"/>
</dbReference>
<evidence type="ECO:0000256" key="2">
    <source>
        <dbReference type="SAM" id="SignalP"/>
    </source>
</evidence>
<keyword evidence="4" id="KW-1185">Reference proteome</keyword>
<name>A0AAN6MMM9_9PEZI</name>
<evidence type="ECO:0000313" key="3">
    <source>
        <dbReference type="EMBL" id="KAK3903210.1"/>
    </source>
</evidence>
<proteinExistence type="inferred from homology"/>
<dbReference type="AlphaFoldDB" id="A0AAN6MMM9"/>
<dbReference type="Proteomes" id="UP001303889">
    <property type="component" value="Unassembled WGS sequence"/>
</dbReference>
<dbReference type="CDD" id="cd02440">
    <property type="entry name" value="AdoMet_MTases"/>
    <property type="match status" value="1"/>
</dbReference>
<protein>
    <submittedName>
        <fullName evidence="3">S-adenosyl-L-methionine-dependent methyltransferase</fullName>
    </submittedName>
</protein>
<dbReference type="GO" id="GO:0008168">
    <property type="term" value="F:methyltransferase activity"/>
    <property type="evidence" value="ECO:0007669"/>
    <property type="project" value="UniProtKB-KW"/>
</dbReference>
<dbReference type="PANTHER" id="PTHR43591">
    <property type="entry name" value="METHYLTRANSFERASE"/>
    <property type="match status" value="1"/>
</dbReference>
<dbReference type="SUPFAM" id="SSF53335">
    <property type="entry name" value="S-adenosyl-L-methionine-dependent methyltransferases"/>
    <property type="match status" value="1"/>
</dbReference>
<sequence>MVTRSVCFLLLTVTLLMAYRTKNGRTYHDPSRYPWPNDKQEQQRQVMLHEQCLISNDGQLVCCPQERYQRVLDIGTGTGIWAMEFADKHPGATVIGVDLSPIQPQWVPLNCNFEIDNVELEWTWSGDFDFIHGRMLGGCFEDPASIFNKSFEKLKRGSYLEVADVLLIPKCDDGTLRPDSQLLRWAGLLAKAADKMGRPINPASRYEQMLAKAGFEDIKVIEAKWPSNRWAKDQKLRVLGYLNSKTLQEELEAISMALLTRGLGWGSFEVNVLCAYVRRELMNPNIHVYFPFITAYGKKP</sequence>
<feature type="chain" id="PRO_5043002401" evidence="2">
    <location>
        <begin position="19"/>
        <end position="300"/>
    </location>
</feature>
<organism evidence="3 4">
    <name type="scientific">Staphylotrichum tortipilum</name>
    <dbReference type="NCBI Taxonomy" id="2831512"/>
    <lineage>
        <taxon>Eukaryota</taxon>
        <taxon>Fungi</taxon>
        <taxon>Dikarya</taxon>
        <taxon>Ascomycota</taxon>
        <taxon>Pezizomycotina</taxon>
        <taxon>Sordariomycetes</taxon>
        <taxon>Sordariomycetidae</taxon>
        <taxon>Sordariales</taxon>
        <taxon>Chaetomiaceae</taxon>
        <taxon>Staphylotrichum</taxon>
    </lineage>
</organism>
<dbReference type="Gene3D" id="3.40.50.150">
    <property type="entry name" value="Vaccinia Virus protein VP39"/>
    <property type="match status" value="1"/>
</dbReference>
<dbReference type="GO" id="GO:0032259">
    <property type="term" value="P:methylation"/>
    <property type="evidence" value="ECO:0007669"/>
    <property type="project" value="UniProtKB-KW"/>
</dbReference>
<keyword evidence="3" id="KW-0489">Methyltransferase</keyword>
<keyword evidence="3" id="KW-0808">Transferase</keyword>
<feature type="signal peptide" evidence="2">
    <location>
        <begin position="1"/>
        <end position="18"/>
    </location>
</feature>
<dbReference type="InterPro" id="IPR029063">
    <property type="entry name" value="SAM-dependent_MTases_sf"/>
</dbReference>
<dbReference type="Pfam" id="PF13489">
    <property type="entry name" value="Methyltransf_23"/>
    <property type="match status" value="1"/>
</dbReference>
<evidence type="ECO:0000256" key="1">
    <source>
        <dbReference type="ARBA" id="ARBA00038158"/>
    </source>
</evidence>
<dbReference type="EMBL" id="MU855463">
    <property type="protein sequence ID" value="KAK3903210.1"/>
    <property type="molecule type" value="Genomic_DNA"/>
</dbReference>